<organism evidence="1 2">
    <name type="scientific">Paenibacillus popilliae ATCC 14706</name>
    <dbReference type="NCBI Taxonomy" id="1212764"/>
    <lineage>
        <taxon>Bacteria</taxon>
        <taxon>Bacillati</taxon>
        <taxon>Bacillota</taxon>
        <taxon>Bacilli</taxon>
        <taxon>Bacillales</taxon>
        <taxon>Paenibacillaceae</taxon>
        <taxon>Paenibacillus</taxon>
    </lineage>
</organism>
<comment type="caution">
    <text evidence="1">The sequence shown here is derived from an EMBL/GenBank/DDBJ whole genome shotgun (WGS) entry which is preliminary data.</text>
</comment>
<accession>M9M3H1</accession>
<evidence type="ECO:0000313" key="1">
    <source>
        <dbReference type="EMBL" id="GAC41743.1"/>
    </source>
</evidence>
<dbReference type="AlphaFoldDB" id="M9M3H1"/>
<name>M9M3H1_PAEPP</name>
<gene>
    <name evidence="1" type="ORF">PPOP_1094</name>
</gene>
<keyword evidence="1" id="KW-0449">Lipoprotein</keyword>
<reference evidence="1 2" key="1">
    <citation type="submission" date="2012-10" db="EMBL/GenBank/DDBJ databases">
        <title>Draft Genome Sequence of Paenibacillus popilliae ATCC 14706T.</title>
        <authorList>
            <person name="Iiyama K."/>
            <person name="Mori K."/>
            <person name="Mon H."/>
            <person name="Chieda Y."/>
            <person name="Lee J.M."/>
            <person name="Kusakabe T."/>
            <person name="Tashiro K."/>
            <person name="Asano S."/>
            <person name="Yasunaga-Aoki C."/>
            <person name="Shimizu S."/>
        </authorList>
    </citation>
    <scope>NUCLEOTIDE SEQUENCE [LARGE SCALE GENOMIC DNA]</scope>
    <source>
        <strain evidence="1 2">ATCC 14706</strain>
    </source>
</reference>
<proteinExistence type="predicted"/>
<dbReference type="GO" id="GO:0016746">
    <property type="term" value="F:acyltransferase activity"/>
    <property type="evidence" value="ECO:0007669"/>
    <property type="project" value="UniProtKB-KW"/>
</dbReference>
<dbReference type="EMBL" id="BALG01000048">
    <property type="protein sequence ID" value="GAC41743.1"/>
    <property type="molecule type" value="Genomic_DNA"/>
</dbReference>
<protein>
    <submittedName>
        <fullName evidence="1">Apolipoprotein N-acyltransferase</fullName>
    </submittedName>
</protein>
<keyword evidence="2" id="KW-1185">Reference proteome</keyword>
<keyword evidence="1" id="KW-0808">Transferase</keyword>
<evidence type="ECO:0000313" key="2">
    <source>
        <dbReference type="Proteomes" id="UP000029453"/>
    </source>
</evidence>
<dbReference type="Proteomes" id="UP000029453">
    <property type="component" value="Unassembled WGS sequence"/>
</dbReference>
<keyword evidence="1" id="KW-0012">Acyltransferase</keyword>
<sequence length="62" mass="7126">MGNVIKLSSKTRAEIKMEFETAWEKALCRLFFGASKEKAYSKQSGWNIRLKKCSCETNYATL</sequence>